<keyword evidence="1" id="KW-0732">Signal</keyword>
<keyword evidence="2" id="KW-0346">Stress response</keyword>
<comment type="caution">
    <text evidence="2">The sequence shown here is derived from an EMBL/GenBank/DDBJ whole genome shotgun (WGS) entry which is preliminary data.</text>
</comment>
<feature type="signal peptide" evidence="1">
    <location>
        <begin position="1"/>
        <end position="21"/>
    </location>
</feature>
<dbReference type="EMBL" id="PXOG01000001">
    <property type="protein sequence ID" value="RGP81859.1"/>
    <property type="molecule type" value="Genomic_DNA"/>
</dbReference>
<evidence type="ECO:0000313" key="3">
    <source>
        <dbReference type="Proteomes" id="UP000266234"/>
    </source>
</evidence>
<proteinExistence type="predicted"/>
<dbReference type="OrthoDB" id="3643156at2759"/>
<keyword evidence="3" id="KW-1185">Reference proteome</keyword>
<evidence type="ECO:0000313" key="2">
    <source>
        <dbReference type="EMBL" id="RGP81859.1"/>
    </source>
</evidence>
<reference evidence="2 3" key="1">
    <citation type="journal article" date="2018" name="PLoS Pathog.">
        <title>Evolution of structural diversity of trichothecenes, a family of toxins produced by plant pathogenic and entomopathogenic fungi.</title>
        <authorList>
            <person name="Proctor R.H."/>
            <person name="McCormick S.P."/>
            <person name="Kim H.S."/>
            <person name="Cardoza R.E."/>
            <person name="Stanley A.M."/>
            <person name="Lindo L."/>
            <person name="Kelly A."/>
            <person name="Brown D.W."/>
            <person name="Lee T."/>
            <person name="Vaughan M.M."/>
            <person name="Alexander N.J."/>
            <person name="Busman M."/>
            <person name="Gutierrez S."/>
        </authorList>
    </citation>
    <scope>NUCLEOTIDE SEQUENCE [LARGE SCALE GENOMIC DNA]</scope>
    <source>
        <strain evidence="2 3">NRRL 20695</strain>
    </source>
</reference>
<feature type="chain" id="PRO_5017217541" evidence="1">
    <location>
        <begin position="22"/>
        <end position="350"/>
    </location>
</feature>
<name>A0A395TBM6_9HYPO</name>
<gene>
    <name evidence="2" type="ORF">FLONG3_56</name>
</gene>
<organism evidence="2 3">
    <name type="scientific">Fusarium longipes</name>
    <dbReference type="NCBI Taxonomy" id="694270"/>
    <lineage>
        <taxon>Eukaryota</taxon>
        <taxon>Fungi</taxon>
        <taxon>Dikarya</taxon>
        <taxon>Ascomycota</taxon>
        <taxon>Pezizomycotina</taxon>
        <taxon>Sordariomycetes</taxon>
        <taxon>Hypocreomycetidae</taxon>
        <taxon>Hypocreales</taxon>
        <taxon>Nectriaceae</taxon>
        <taxon>Fusarium</taxon>
    </lineage>
</organism>
<dbReference type="AlphaFoldDB" id="A0A395TBM6"/>
<sequence>MWHFSILAVLALVSLNPSFHGRNSCEGYDLPGVSFALTPDHGAFDRTAAVHFSDGSSVAVAKIEGSSAYKAFMREQNVTITQQTGSHHSLLHLAGSYLTELNAKLWKHSEHLSRIETVPIKPMLQTLKAAVESYLGNYICFVNLSLTKGERQSDYQINAFNKAIHQVGLTNVWEHTFDPSIPAMISNRLDNHSEPEKLILVVDNSRYGFNLGIFFRDDALFQTIRHNYKLLDSQVRSPERSLILQHAIKSIIKPSFGSLPITGHLPIHIGELVLYGDDIWDPDFRQTLNLVLDAELISRVHDDQPVFSTALGLAKLTFGQINDPMSRANRKAQFGCCWRSEGKGCPISWS</sequence>
<dbReference type="Proteomes" id="UP000266234">
    <property type="component" value="Unassembled WGS sequence"/>
</dbReference>
<accession>A0A395TBM6</accession>
<protein>
    <submittedName>
        <fullName evidence="2">Heat shock 70</fullName>
    </submittedName>
</protein>
<evidence type="ECO:0000256" key="1">
    <source>
        <dbReference type="SAM" id="SignalP"/>
    </source>
</evidence>